<keyword evidence="2" id="KW-1015">Disulfide bond</keyword>
<dbReference type="InterPro" id="IPR018056">
    <property type="entry name" value="Kringle_CS"/>
</dbReference>
<dbReference type="Gene3D" id="2.40.20.10">
    <property type="entry name" value="Plasminogen Kringle 4"/>
    <property type="match status" value="1"/>
</dbReference>
<evidence type="ECO:0000259" key="3">
    <source>
        <dbReference type="PROSITE" id="PS50070"/>
    </source>
</evidence>
<dbReference type="EMBL" id="CP000585">
    <property type="protein sequence ID" value="ABO96142.1"/>
    <property type="molecule type" value="Genomic_DNA"/>
</dbReference>
<sequence length="66" mass="7876">EGYRGCQTRTRSGRTCQQWDSQSPHRHSRRNCAKGSCGNNYCRNPDGEPTIWCYTTDRRKRWEYCN</sequence>
<accession>A4RY14</accession>
<dbReference type="OrthoDB" id="272018at2759"/>
<organism evidence="4 5">
    <name type="scientific">Ostreococcus lucimarinus (strain CCE9901)</name>
    <dbReference type="NCBI Taxonomy" id="436017"/>
    <lineage>
        <taxon>Eukaryota</taxon>
        <taxon>Viridiplantae</taxon>
        <taxon>Chlorophyta</taxon>
        <taxon>Mamiellophyceae</taxon>
        <taxon>Mamiellales</taxon>
        <taxon>Bathycoccaceae</taxon>
        <taxon>Ostreococcus</taxon>
    </lineage>
</organism>
<feature type="non-terminal residue" evidence="4">
    <location>
        <position position="66"/>
    </location>
</feature>
<name>A4RY14_OSTLU</name>
<dbReference type="SUPFAM" id="SSF57440">
    <property type="entry name" value="Kringle-like"/>
    <property type="match status" value="1"/>
</dbReference>
<dbReference type="InterPro" id="IPR038178">
    <property type="entry name" value="Kringle_sf"/>
</dbReference>
<reference evidence="4 5" key="1">
    <citation type="journal article" date="2007" name="Proc. Natl. Acad. Sci. U.S.A.">
        <title>The tiny eukaryote Ostreococcus provides genomic insights into the paradox of plankton speciation.</title>
        <authorList>
            <person name="Palenik B."/>
            <person name="Grimwood J."/>
            <person name="Aerts A."/>
            <person name="Rouze P."/>
            <person name="Salamov A."/>
            <person name="Putnam N."/>
            <person name="Dupont C."/>
            <person name="Jorgensen R."/>
            <person name="Derelle E."/>
            <person name="Rombauts S."/>
            <person name="Zhou K."/>
            <person name="Otillar R."/>
            <person name="Merchant S.S."/>
            <person name="Podell S."/>
            <person name="Gaasterland T."/>
            <person name="Napoli C."/>
            <person name="Gendler K."/>
            <person name="Manuell A."/>
            <person name="Tai V."/>
            <person name="Vallon O."/>
            <person name="Piganeau G."/>
            <person name="Jancek S."/>
            <person name="Heijde M."/>
            <person name="Jabbari K."/>
            <person name="Bowler C."/>
            <person name="Lohr M."/>
            <person name="Robbens S."/>
            <person name="Werner G."/>
            <person name="Dubchak I."/>
            <person name="Pazour G.J."/>
            <person name="Ren Q."/>
            <person name="Paulsen I."/>
            <person name="Delwiche C."/>
            <person name="Schmutz J."/>
            <person name="Rokhsar D."/>
            <person name="Van de Peer Y."/>
            <person name="Moreau H."/>
            <person name="Grigoriev I.V."/>
        </authorList>
    </citation>
    <scope>NUCLEOTIDE SEQUENCE [LARGE SCALE GENOMIC DNA]</scope>
    <source>
        <strain evidence="4 5">CCE9901</strain>
    </source>
</reference>
<protein>
    <recommendedName>
        <fullName evidence="3">Kringle domain-containing protein</fullName>
    </recommendedName>
</protein>
<dbReference type="HOGENOM" id="CLU_158332_0_0_1"/>
<evidence type="ECO:0000313" key="5">
    <source>
        <dbReference type="Proteomes" id="UP000001568"/>
    </source>
</evidence>
<dbReference type="InterPro" id="IPR050759">
    <property type="entry name" value="Serine_protease_kringle"/>
</dbReference>
<gene>
    <name evidence="4" type="ORF">OSTLU_9854</name>
</gene>
<dbReference type="KEGG" id="olu:OSTLU_9854"/>
<dbReference type="AlphaFoldDB" id="A4RY14"/>
<feature type="domain" description="Kringle" evidence="3">
    <location>
        <begin position="1"/>
        <end position="66"/>
    </location>
</feature>
<dbReference type="GeneID" id="5002004"/>
<dbReference type="PRINTS" id="PR00018">
    <property type="entry name" value="KRINGLE"/>
</dbReference>
<dbReference type="PANTHER" id="PTHR24261:SF7">
    <property type="entry name" value="KRINGLE DOMAIN-CONTAINING PROTEIN"/>
    <property type="match status" value="1"/>
</dbReference>
<keyword evidence="1" id="KW-0420">Kringle</keyword>
<dbReference type="GO" id="GO:0005102">
    <property type="term" value="F:signaling receptor binding"/>
    <property type="evidence" value="ECO:0007669"/>
    <property type="project" value="TreeGrafter"/>
</dbReference>
<feature type="non-terminal residue" evidence="4">
    <location>
        <position position="1"/>
    </location>
</feature>
<dbReference type="PROSITE" id="PS50070">
    <property type="entry name" value="KRINGLE_2"/>
    <property type="match status" value="1"/>
</dbReference>
<evidence type="ECO:0000313" key="4">
    <source>
        <dbReference type="EMBL" id="ABO96142.1"/>
    </source>
</evidence>
<dbReference type="RefSeq" id="XP_001417849.1">
    <property type="nucleotide sequence ID" value="XM_001417812.1"/>
</dbReference>
<dbReference type="Proteomes" id="UP000001568">
    <property type="component" value="Chromosome 5"/>
</dbReference>
<dbReference type="PROSITE" id="PS00021">
    <property type="entry name" value="KRINGLE_1"/>
    <property type="match status" value="1"/>
</dbReference>
<dbReference type="GO" id="GO:0005615">
    <property type="term" value="C:extracellular space"/>
    <property type="evidence" value="ECO:0007669"/>
    <property type="project" value="TreeGrafter"/>
</dbReference>
<dbReference type="InterPro" id="IPR000001">
    <property type="entry name" value="Kringle"/>
</dbReference>
<dbReference type="PANTHER" id="PTHR24261">
    <property type="entry name" value="PLASMINOGEN-RELATED"/>
    <property type="match status" value="1"/>
</dbReference>
<keyword evidence="5" id="KW-1185">Reference proteome</keyword>
<dbReference type="Pfam" id="PF00051">
    <property type="entry name" value="Kringle"/>
    <property type="match status" value="1"/>
</dbReference>
<evidence type="ECO:0000256" key="1">
    <source>
        <dbReference type="ARBA" id="ARBA00022572"/>
    </source>
</evidence>
<dbReference type="SMART" id="SM00130">
    <property type="entry name" value="KR"/>
    <property type="match status" value="1"/>
</dbReference>
<evidence type="ECO:0000256" key="2">
    <source>
        <dbReference type="ARBA" id="ARBA00023157"/>
    </source>
</evidence>
<dbReference type="STRING" id="436017.A4RY14"/>
<dbReference type="GO" id="GO:0004175">
    <property type="term" value="F:endopeptidase activity"/>
    <property type="evidence" value="ECO:0007669"/>
    <property type="project" value="TreeGrafter"/>
</dbReference>
<dbReference type="Gramene" id="ABO96142">
    <property type="protein sequence ID" value="ABO96142"/>
    <property type="gene ID" value="OSTLU_9854"/>
</dbReference>
<proteinExistence type="predicted"/>
<dbReference type="InterPro" id="IPR013806">
    <property type="entry name" value="Kringle-like"/>
</dbReference>